<protein>
    <submittedName>
        <fullName evidence="2">2'-dehydrokanamycin reductase</fullName>
        <ecNumber evidence="2">1.1.1.355</ecNumber>
    </submittedName>
</protein>
<keyword evidence="2" id="KW-0560">Oxidoreductase</keyword>
<dbReference type="GO" id="GO:0016491">
    <property type="term" value="F:oxidoreductase activity"/>
    <property type="evidence" value="ECO:0007669"/>
    <property type="project" value="UniProtKB-KW"/>
</dbReference>
<dbReference type="Proteomes" id="UP000276888">
    <property type="component" value="Chromosome"/>
</dbReference>
<dbReference type="Pfam" id="PF01370">
    <property type="entry name" value="Epimerase"/>
    <property type="match status" value="1"/>
</dbReference>
<dbReference type="Gene3D" id="3.40.50.720">
    <property type="entry name" value="NAD(P)-binding Rossmann-like Domain"/>
    <property type="match status" value="1"/>
</dbReference>
<dbReference type="InterPro" id="IPR050177">
    <property type="entry name" value="Lipid_A_modif_metabolic_enz"/>
</dbReference>
<gene>
    <name evidence="2" type="primary">kanK</name>
    <name evidence="2" type="ORF">CVS47_03312</name>
</gene>
<feature type="domain" description="NAD-dependent epimerase/dehydratase" evidence="1">
    <location>
        <begin position="3"/>
        <end position="224"/>
    </location>
</feature>
<proteinExistence type="predicted"/>
<name>A0A3S9WF11_9MICO</name>
<dbReference type="EC" id="1.1.1.355" evidence="2"/>
<dbReference type="EMBL" id="CP031423">
    <property type="protein sequence ID" value="AZS38653.1"/>
    <property type="molecule type" value="Genomic_DNA"/>
</dbReference>
<sequence length="323" mass="35004">MRIVVVGGSGHIGSFLVPRLVRAGHDVVNITRGSSSAYVDAPEWRAVTQIVADREAQDAAGEFGRTVLAQHPEVVVDLLCFTLASASALVDALRGRVDHLVHCGTLWRYGPALKTPIHEGEGTPPFDEYGIQKEAIARMLQRETAGGGLVTTSVHPGHIVGPGWSPVGPLGNGDPSVWRTLSEGGTLRIPGIGSELLHHVHADDVAQVFELAVAHRDAAAGEDFHAVAPSSLSVRGYAEIAASWFGRTATLEPISWEQFRAENTERHADASWGHLFRNHHLSIDKARRVLGFAPQYEPEAAILESVRWLIDRDRLDVARPLQV</sequence>
<reference evidence="2 3" key="1">
    <citation type="submission" date="2018-08" db="EMBL/GenBank/DDBJ databases">
        <title>Microbacterium lemovicicum sp. nov., a bacterium isolated from a natural uranium-rich soil.</title>
        <authorList>
            <person name="ORTET P."/>
        </authorList>
    </citation>
    <scope>NUCLEOTIDE SEQUENCE [LARGE SCALE GENOMIC DNA]</scope>
    <source>
        <strain evidence="2 3">Viu22</strain>
    </source>
</reference>
<evidence type="ECO:0000259" key="1">
    <source>
        <dbReference type="Pfam" id="PF01370"/>
    </source>
</evidence>
<dbReference type="InterPro" id="IPR001509">
    <property type="entry name" value="Epimerase_deHydtase"/>
</dbReference>
<keyword evidence="3" id="KW-1185">Reference proteome</keyword>
<dbReference type="SUPFAM" id="SSF51735">
    <property type="entry name" value="NAD(P)-binding Rossmann-fold domains"/>
    <property type="match status" value="1"/>
</dbReference>
<evidence type="ECO:0000313" key="2">
    <source>
        <dbReference type="EMBL" id="AZS38653.1"/>
    </source>
</evidence>
<accession>A0A3S9WF11</accession>
<organism evidence="2 3">
    <name type="scientific">Microbacterium lemovicicum</name>
    <dbReference type="NCBI Taxonomy" id="1072463"/>
    <lineage>
        <taxon>Bacteria</taxon>
        <taxon>Bacillati</taxon>
        <taxon>Actinomycetota</taxon>
        <taxon>Actinomycetes</taxon>
        <taxon>Micrococcales</taxon>
        <taxon>Microbacteriaceae</taxon>
        <taxon>Microbacterium</taxon>
    </lineage>
</organism>
<evidence type="ECO:0000313" key="3">
    <source>
        <dbReference type="Proteomes" id="UP000276888"/>
    </source>
</evidence>
<dbReference type="AlphaFoldDB" id="A0A3S9WF11"/>
<dbReference type="KEGG" id="mlv:CVS47_03312"/>
<dbReference type="RefSeq" id="WP_127097051.1">
    <property type="nucleotide sequence ID" value="NZ_CP031423.1"/>
</dbReference>
<dbReference type="PANTHER" id="PTHR43245">
    <property type="entry name" value="BIFUNCTIONAL POLYMYXIN RESISTANCE PROTEIN ARNA"/>
    <property type="match status" value="1"/>
</dbReference>
<dbReference type="InterPro" id="IPR036291">
    <property type="entry name" value="NAD(P)-bd_dom_sf"/>
</dbReference>
<dbReference type="OrthoDB" id="7941246at2"/>